<dbReference type="Gene3D" id="1.10.3730.20">
    <property type="match status" value="1"/>
</dbReference>
<dbReference type="EMBL" id="RZNJ01000005">
    <property type="protein sequence ID" value="RUT29304.1"/>
    <property type="molecule type" value="Genomic_DNA"/>
</dbReference>
<evidence type="ECO:0000256" key="2">
    <source>
        <dbReference type="ARBA" id="ARBA00007362"/>
    </source>
</evidence>
<evidence type="ECO:0000256" key="1">
    <source>
        <dbReference type="ARBA" id="ARBA00004141"/>
    </source>
</evidence>
<feature type="transmembrane region" description="Helical" evidence="6">
    <location>
        <begin position="227"/>
        <end position="250"/>
    </location>
</feature>
<evidence type="ECO:0000259" key="7">
    <source>
        <dbReference type="Pfam" id="PF00892"/>
    </source>
</evidence>
<dbReference type="InterPro" id="IPR000620">
    <property type="entry name" value="EamA_dom"/>
</dbReference>
<comment type="subcellular location">
    <subcellularLocation>
        <location evidence="1">Membrane</location>
        <topology evidence="1">Multi-pass membrane protein</topology>
    </subcellularLocation>
</comment>
<feature type="transmembrane region" description="Helical" evidence="6">
    <location>
        <begin position="76"/>
        <end position="96"/>
    </location>
</feature>
<accession>A0A433X5H6</accession>
<evidence type="ECO:0000256" key="6">
    <source>
        <dbReference type="SAM" id="Phobius"/>
    </source>
</evidence>
<dbReference type="Pfam" id="PF00892">
    <property type="entry name" value="EamA"/>
    <property type="match status" value="2"/>
</dbReference>
<feature type="transmembrane region" description="Helical" evidence="6">
    <location>
        <begin position="12"/>
        <end position="33"/>
    </location>
</feature>
<evidence type="ECO:0000256" key="4">
    <source>
        <dbReference type="ARBA" id="ARBA00022989"/>
    </source>
</evidence>
<organism evidence="8 9">
    <name type="scientific">Arsenicitalea aurantiaca</name>
    <dbReference type="NCBI Taxonomy" id="1783274"/>
    <lineage>
        <taxon>Bacteria</taxon>
        <taxon>Pseudomonadati</taxon>
        <taxon>Pseudomonadota</taxon>
        <taxon>Alphaproteobacteria</taxon>
        <taxon>Hyphomicrobiales</taxon>
        <taxon>Devosiaceae</taxon>
        <taxon>Arsenicitalea</taxon>
    </lineage>
</organism>
<gene>
    <name evidence="8" type="ORF">EMQ25_14365</name>
</gene>
<feature type="transmembrane region" description="Helical" evidence="6">
    <location>
        <begin position="194"/>
        <end position="215"/>
    </location>
</feature>
<dbReference type="SUPFAM" id="SSF103481">
    <property type="entry name" value="Multidrug resistance efflux transporter EmrE"/>
    <property type="match status" value="2"/>
</dbReference>
<comment type="similarity">
    <text evidence="2">Belongs to the EamA transporter family.</text>
</comment>
<evidence type="ECO:0000256" key="3">
    <source>
        <dbReference type="ARBA" id="ARBA00022692"/>
    </source>
</evidence>
<feature type="transmembrane region" description="Helical" evidence="6">
    <location>
        <begin position="162"/>
        <end position="182"/>
    </location>
</feature>
<feature type="transmembrane region" description="Helical" evidence="6">
    <location>
        <begin position="108"/>
        <end position="128"/>
    </location>
</feature>
<comment type="caution">
    <text evidence="8">The sequence shown here is derived from an EMBL/GenBank/DDBJ whole genome shotgun (WGS) entry which is preliminary data.</text>
</comment>
<evidence type="ECO:0000256" key="5">
    <source>
        <dbReference type="ARBA" id="ARBA00023136"/>
    </source>
</evidence>
<dbReference type="InterPro" id="IPR037185">
    <property type="entry name" value="EmrE-like"/>
</dbReference>
<proteinExistence type="inferred from homology"/>
<keyword evidence="4 6" id="KW-1133">Transmembrane helix</keyword>
<dbReference type="AlphaFoldDB" id="A0A433X5H6"/>
<feature type="transmembrane region" description="Helical" evidence="6">
    <location>
        <begin position="283"/>
        <end position="300"/>
    </location>
</feature>
<feature type="transmembrane region" description="Helical" evidence="6">
    <location>
        <begin position="135"/>
        <end position="156"/>
    </location>
</feature>
<evidence type="ECO:0000313" key="8">
    <source>
        <dbReference type="EMBL" id="RUT29304.1"/>
    </source>
</evidence>
<name>A0A433X5H6_9HYPH</name>
<evidence type="ECO:0000313" key="9">
    <source>
        <dbReference type="Proteomes" id="UP000281547"/>
    </source>
</evidence>
<sequence length="315" mass="33552">MSAPSRTPIDLVGYGLAVAAAILFSAKGIFIKLAYIEGVPTETVLALRMLFAMPFFVAIGLFSLWRDPALRARLGLRRVLTVAAVGALGYYVSSWLDFAGLNYVSAQYARLVLFTYPFISFALGVWLFKDMAFKGAVPALLLSYFGLVVQFVWTLGVDPDGIWIGTGLILCAAFTYALYLHLARAQMDHVGPRIFTCIGMGFAGVLAIGHNWVMHGAEQFAGLSPTVWLYGLGLGLLCTVAPGFLLNVAISRIGARTVATTGSYGPVATIVLAVFVLGEVFTPWHALGAAMVIGGSVLFSRAEARARAARAAGAD</sequence>
<dbReference type="InterPro" id="IPR050638">
    <property type="entry name" value="AA-Vitamin_Transporters"/>
</dbReference>
<dbReference type="RefSeq" id="WP_127189294.1">
    <property type="nucleotide sequence ID" value="NZ_RZNJ01000005.1"/>
</dbReference>
<protein>
    <submittedName>
        <fullName evidence="8">DMT family transporter</fullName>
    </submittedName>
</protein>
<dbReference type="PANTHER" id="PTHR32322:SF2">
    <property type="entry name" value="EAMA DOMAIN-CONTAINING PROTEIN"/>
    <property type="match status" value="1"/>
</dbReference>
<dbReference type="Proteomes" id="UP000281547">
    <property type="component" value="Unassembled WGS sequence"/>
</dbReference>
<dbReference type="OrthoDB" id="9813617at2"/>
<dbReference type="GO" id="GO:0016020">
    <property type="term" value="C:membrane"/>
    <property type="evidence" value="ECO:0007669"/>
    <property type="project" value="UniProtKB-SubCell"/>
</dbReference>
<feature type="domain" description="EamA" evidence="7">
    <location>
        <begin position="13"/>
        <end position="149"/>
    </location>
</feature>
<feature type="domain" description="EamA" evidence="7">
    <location>
        <begin position="164"/>
        <end position="300"/>
    </location>
</feature>
<dbReference type="PANTHER" id="PTHR32322">
    <property type="entry name" value="INNER MEMBRANE TRANSPORTER"/>
    <property type="match status" value="1"/>
</dbReference>
<keyword evidence="3 6" id="KW-0812">Transmembrane</keyword>
<feature type="transmembrane region" description="Helical" evidence="6">
    <location>
        <begin position="45"/>
        <end position="64"/>
    </location>
</feature>
<feature type="transmembrane region" description="Helical" evidence="6">
    <location>
        <begin position="257"/>
        <end position="277"/>
    </location>
</feature>
<keyword evidence="5 6" id="KW-0472">Membrane</keyword>
<keyword evidence="9" id="KW-1185">Reference proteome</keyword>
<reference evidence="8 9" key="1">
    <citation type="journal article" date="2016" name="Int. J. Syst. Evol. Microbiol.">
        <title>Arsenicitalea aurantiaca gen. nov., sp. nov., a new member of the family Hyphomicrobiaceae, isolated from high-arsenic sediment.</title>
        <authorList>
            <person name="Mu Y."/>
            <person name="Zhou L."/>
            <person name="Zeng X.C."/>
            <person name="Liu L."/>
            <person name="Pan Y."/>
            <person name="Chen X."/>
            <person name="Wang J."/>
            <person name="Li S."/>
            <person name="Li W.J."/>
            <person name="Wang Y."/>
        </authorList>
    </citation>
    <scope>NUCLEOTIDE SEQUENCE [LARGE SCALE GENOMIC DNA]</scope>
    <source>
        <strain evidence="8 9">42-50</strain>
    </source>
</reference>